<evidence type="ECO:0000313" key="11">
    <source>
        <dbReference type="EMBL" id="AEF99508.1"/>
    </source>
</evidence>
<dbReference type="AlphaFoldDB" id="F9ZVN0"/>
<dbReference type="FunFam" id="1.10.268.10:FF:000001">
    <property type="entry name" value="DNA gyrase subunit A"/>
    <property type="match status" value="1"/>
</dbReference>
<dbReference type="InterPro" id="IPR013760">
    <property type="entry name" value="Topo_IIA-like_dom_sf"/>
</dbReference>
<dbReference type="InterPro" id="IPR005742">
    <property type="entry name" value="TopoIV_A_Gneg"/>
</dbReference>
<sequence>MGVQENFEQLPLKEFTEKAYLDYSMYVILDRALPHIGDGLKPVQRRIVYAMSELGLTALAKYKKSARTVGDVLGKYHPHGDSACYEAMVLMAQDFSYRYPLIDGQGNWGSPDDPKSFAAMRYTESRLTAYAQTLLSELGQGTVDWTDNFDGTLKEPSLLPARLPNVLLNGTMGIAVGMATDIPPHNLREVANACLQLLDEPETPLEGLLEYVKGPDYPTDAEIVTSRADIQKLYLTGNGSVKMRAKYELEEGNIVITALPHQVSGAKLLEQIAAQMLAKKLPMIEDLRDESDHENPTRLLIIPKTKRIDVDAVMSHLFATTDLEKNYRVNMNMIGLNGKPQVKNLRQILTEWISFRTETVRRRLQYRLDKVLARLHILEGLLIAYLNIDEVIAIIRTEDHPKPVLMARFGLTDIQAEAILELKLRHLAKLEEMKIRGEQDELEQERQALEKTLGSERLLNRLIRKEIERDAEKYGDARRSPIVERGAAQALDTTELIANEPVTVILSQKGWIRAAKGYDIEVETLNYRAGDGYLSSAKARTTQPAYVLDSTGRVYTITTHDLPSARSQGEPLTGRLNPPPGSLFTDVFSGQPDDWVLMASNAGYGFRVQLKELYSKNKAGKAVLSLPGGATVITPTPIPDAADLLAVATLQGRLLIFPAQDLPELAKGKGNKLIQIPAGDIVSGKDAVAAVTALPVGGELKILSGKRHVTLKGVDIEQYSGNRANRGTALPRGFQKVEGLESARVKLE</sequence>
<evidence type="ECO:0000256" key="2">
    <source>
        <dbReference type="ARBA" id="ARBA00022475"/>
    </source>
</evidence>
<evidence type="ECO:0000256" key="5">
    <source>
        <dbReference type="ARBA" id="ARBA00023136"/>
    </source>
</evidence>
<dbReference type="InterPro" id="IPR050220">
    <property type="entry name" value="Type_II_DNA_Topoisomerases"/>
</dbReference>
<dbReference type="NCBIfam" id="TIGR01062">
    <property type="entry name" value="parC_Gneg"/>
    <property type="match status" value="1"/>
</dbReference>
<evidence type="ECO:0000256" key="4">
    <source>
        <dbReference type="ARBA" id="ARBA00023125"/>
    </source>
</evidence>
<reference key="2">
    <citation type="submission" date="2011-05" db="EMBL/GenBank/DDBJ databases">
        <title>Complete genome sequence of the aerobic marine methanotroph Methylomonas methanica MC09.</title>
        <authorList>
            <person name="Boden R."/>
            <person name="Cunliffe M."/>
            <person name="Scanlan J."/>
            <person name="Moussard H."/>
            <person name="Kits K.D."/>
            <person name="Klotz M."/>
            <person name="Jetten M."/>
            <person name="Vuilleumier S."/>
            <person name="Han J."/>
            <person name="Peters L."/>
            <person name="Mikhailova N."/>
            <person name="Teshima H."/>
            <person name="Tapia R."/>
            <person name="Kyrpides N."/>
            <person name="Ivanova N."/>
            <person name="Pagani I."/>
            <person name="Cheng J.-F."/>
            <person name="Goodwin L."/>
            <person name="Han C."/>
            <person name="Hauser L."/>
            <person name="Land M."/>
            <person name="Lapidus A."/>
            <person name="Lucas S."/>
            <person name="Pitluck S."/>
            <person name="Woyke T."/>
            <person name="Stein L.Y."/>
            <person name="Murrell C."/>
        </authorList>
    </citation>
    <scope>NUCLEOTIDE SEQUENCE</scope>
    <source>
        <strain>MC09</strain>
    </source>
</reference>
<feature type="site" description="Interaction with DNA" evidence="7">
    <location>
        <position position="79"/>
    </location>
</feature>
<feature type="site" description="Transition state stabilizer" evidence="7">
    <location>
        <position position="121"/>
    </location>
</feature>
<comment type="similarity">
    <text evidence="7">Belongs to the type II topoisomerase GyrA/ParC subunit family. ParC type 1 subfamily.</text>
</comment>
<dbReference type="GO" id="GO:0007059">
    <property type="term" value="P:chromosome segregation"/>
    <property type="evidence" value="ECO:0007669"/>
    <property type="project" value="UniProtKB-UniRule"/>
</dbReference>
<evidence type="ECO:0000313" key="12">
    <source>
        <dbReference type="Proteomes" id="UP000008888"/>
    </source>
</evidence>
<dbReference type="InterPro" id="IPR035516">
    <property type="entry name" value="Gyrase/topoIV_suA_C"/>
</dbReference>
<accession>F9ZVN0</accession>
<dbReference type="Pfam" id="PF03989">
    <property type="entry name" value="DNA_gyraseA_C"/>
    <property type="match status" value="2"/>
</dbReference>
<dbReference type="HAMAP" id="MF_00936">
    <property type="entry name" value="ParC_type1"/>
    <property type="match status" value="1"/>
</dbReference>
<keyword evidence="4 7" id="KW-0238">DNA-binding</keyword>
<dbReference type="GO" id="GO:0005737">
    <property type="term" value="C:cytoplasm"/>
    <property type="evidence" value="ECO:0007669"/>
    <property type="project" value="TreeGrafter"/>
</dbReference>
<dbReference type="SMART" id="SM00434">
    <property type="entry name" value="TOP4c"/>
    <property type="match status" value="1"/>
</dbReference>
<dbReference type="Gene3D" id="2.120.10.90">
    <property type="entry name" value="DNA gyrase/topoisomerase IV, subunit A, C-terminal"/>
    <property type="match status" value="1"/>
</dbReference>
<feature type="site" description="Interaction with DNA" evidence="7">
    <location>
        <position position="41"/>
    </location>
</feature>
<keyword evidence="5 7" id="KW-0472">Membrane</keyword>
<organism evidence="11 12">
    <name type="scientific">Methylomonas methanica (strain DSM 25384 / MC09)</name>
    <dbReference type="NCBI Taxonomy" id="857087"/>
    <lineage>
        <taxon>Bacteria</taxon>
        <taxon>Pseudomonadati</taxon>
        <taxon>Pseudomonadota</taxon>
        <taxon>Gammaproteobacteria</taxon>
        <taxon>Methylococcales</taxon>
        <taxon>Methylococcaceae</taxon>
        <taxon>Methylomonas</taxon>
    </lineage>
</organism>
<dbReference type="PANTHER" id="PTHR43493">
    <property type="entry name" value="DNA GYRASE/TOPOISOMERASE SUBUNIT A"/>
    <property type="match status" value="1"/>
</dbReference>
<dbReference type="Gene3D" id="3.30.1360.40">
    <property type="match status" value="1"/>
</dbReference>
<dbReference type="GO" id="GO:0003677">
    <property type="term" value="F:DNA binding"/>
    <property type="evidence" value="ECO:0007669"/>
    <property type="project" value="UniProtKB-UniRule"/>
</dbReference>
<proteinExistence type="inferred from homology"/>
<comment type="subunit">
    <text evidence="7">Heterotetramer composed of ParC and ParE.</text>
</comment>
<evidence type="ECO:0000259" key="10">
    <source>
        <dbReference type="PROSITE" id="PS52040"/>
    </source>
</evidence>
<dbReference type="GO" id="GO:0005694">
    <property type="term" value="C:chromosome"/>
    <property type="evidence" value="ECO:0007669"/>
    <property type="project" value="InterPro"/>
</dbReference>
<comment type="function">
    <text evidence="7">Topoisomerase IV is essential for chromosome segregation. It relaxes supercoiled DNA. Performs the decatenation events required during the replication of a circular DNA molecule.</text>
</comment>
<dbReference type="CDD" id="cd00187">
    <property type="entry name" value="TOP4c"/>
    <property type="match status" value="1"/>
</dbReference>
<dbReference type="NCBIfam" id="NF004044">
    <property type="entry name" value="PRK05561.1"/>
    <property type="match status" value="1"/>
</dbReference>
<evidence type="ECO:0000256" key="7">
    <source>
        <dbReference type="HAMAP-Rule" id="MF_00936"/>
    </source>
</evidence>
<gene>
    <name evidence="7" type="primary">parC</name>
    <name evidence="11" type="ordered locus">Metme_1074</name>
</gene>
<feature type="coiled-coil region" evidence="9">
    <location>
        <begin position="428"/>
        <end position="459"/>
    </location>
</feature>
<dbReference type="eggNOG" id="COG0188">
    <property type="taxonomic scope" value="Bacteria"/>
</dbReference>
<dbReference type="KEGG" id="mmt:Metme_1074"/>
<feature type="active site" description="O-(5'-phospho-DNA)-tyrosine intermediate" evidence="7 8">
    <location>
        <position position="122"/>
    </location>
</feature>
<dbReference type="STRING" id="857087.Metme_1074"/>
<dbReference type="GO" id="GO:0019897">
    <property type="term" value="C:extrinsic component of plasma membrane"/>
    <property type="evidence" value="ECO:0007669"/>
    <property type="project" value="UniProtKB-UniRule"/>
</dbReference>
<dbReference type="InterPro" id="IPR006691">
    <property type="entry name" value="GyrA/parC_rep"/>
</dbReference>
<dbReference type="GO" id="GO:0006265">
    <property type="term" value="P:DNA topological change"/>
    <property type="evidence" value="ECO:0007669"/>
    <property type="project" value="UniProtKB-UniRule"/>
</dbReference>
<keyword evidence="9" id="KW-0175">Coiled coil</keyword>
<dbReference type="InterPro" id="IPR013757">
    <property type="entry name" value="Topo_IIA_A_a_sf"/>
</dbReference>
<keyword evidence="6 7" id="KW-0413">Isomerase</keyword>
<dbReference type="PANTHER" id="PTHR43493:SF1">
    <property type="entry name" value="DNA TOPOISOMERASE 4 SUBUNIT A"/>
    <property type="match status" value="1"/>
</dbReference>
<dbReference type="InterPro" id="IPR002205">
    <property type="entry name" value="Topo_IIA_dom_A"/>
</dbReference>
<dbReference type="PROSITE" id="PS52040">
    <property type="entry name" value="TOPO_IIA"/>
    <property type="match status" value="1"/>
</dbReference>
<dbReference type="InterPro" id="IPR013758">
    <property type="entry name" value="Topo_IIA_A/C_ab"/>
</dbReference>
<dbReference type="Gene3D" id="1.10.268.10">
    <property type="entry name" value="Topoisomerase, domain 3"/>
    <property type="match status" value="1"/>
</dbReference>
<dbReference type="Gene3D" id="3.90.199.10">
    <property type="entry name" value="Topoisomerase II, domain 5"/>
    <property type="match status" value="1"/>
</dbReference>
<dbReference type="GO" id="GO:0005524">
    <property type="term" value="F:ATP binding"/>
    <property type="evidence" value="ECO:0007669"/>
    <property type="project" value="InterPro"/>
</dbReference>
<dbReference type="SUPFAM" id="SSF101904">
    <property type="entry name" value="GyrA/ParC C-terminal domain-like"/>
    <property type="match status" value="1"/>
</dbReference>
<evidence type="ECO:0000256" key="1">
    <source>
        <dbReference type="ARBA" id="ARBA00000185"/>
    </source>
</evidence>
<dbReference type="Proteomes" id="UP000008888">
    <property type="component" value="Chromosome"/>
</dbReference>
<comment type="subcellular location">
    <subcellularLocation>
        <location evidence="7">Cell membrane</location>
        <topology evidence="7">Peripheral membrane protein</topology>
    </subcellularLocation>
</comment>
<dbReference type="EMBL" id="CP002738">
    <property type="protein sequence ID" value="AEF99508.1"/>
    <property type="molecule type" value="Genomic_DNA"/>
</dbReference>
<dbReference type="Pfam" id="PF00521">
    <property type="entry name" value="DNA_topoisoIV"/>
    <property type="match status" value="1"/>
</dbReference>
<dbReference type="GO" id="GO:0009330">
    <property type="term" value="C:DNA topoisomerase type II (double strand cut, ATP-hydrolyzing) complex"/>
    <property type="evidence" value="ECO:0007669"/>
    <property type="project" value="TreeGrafter"/>
</dbReference>
<protein>
    <recommendedName>
        <fullName evidence="7">DNA topoisomerase 4 subunit A</fullName>
        <ecNumber evidence="7">5.6.2.2</ecNumber>
    </recommendedName>
    <alternativeName>
        <fullName evidence="7">Topoisomerase IV subunit A</fullName>
    </alternativeName>
</protein>
<feature type="domain" description="Topo IIA-type catalytic" evidence="10">
    <location>
        <begin position="33"/>
        <end position="496"/>
    </location>
</feature>
<reference evidence="12" key="3">
    <citation type="submission" date="2011-05" db="EMBL/GenBank/DDBJ databases">
        <title>Complete sequence of Methylomonas methanica MC09.</title>
        <authorList>
            <consortium name="US DOE Joint Genome Institute"/>
            <person name="Lucas S."/>
            <person name="Han J."/>
            <person name="Lapidus A."/>
            <person name="Cheng J.-F."/>
            <person name="Goodwin L."/>
            <person name="Pitluck S."/>
            <person name="Peters L."/>
            <person name="Mikhailova N."/>
            <person name="Teshima H."/>
            <person name="Han C."/>
            <person name="Tapia R."/>
            <person name="Land M."/>
            <person name="Hauser L."/>
            <person name="Kyrpides N."/>
            <person name="Ivanova N."/>
            <person name="Pagani I."/>
            <person name="Stein L."/>
            <person name="Woyke T."/>
        </authorList>
    </citation>
    <scope>NUCLEOTIDE SEQUENCE [LARGE SCALE GENOMIC DNA]</scope>
    <source>
        <strain evidence="12">MC09</strain>
    </source>
</reference>
<dbReference type="GO" id="GO:0003918">
    <property type="term" value="F:DNA topoisomerase type II (double strand cut, ATP-hydrolyzing) activity"/>
    <property type="evidence" value="ECO:0007669"/>
    <property type="project" value="UniProtKB-UniRule"/>
</dbReference>
<comment type="catalytic activity">
    <reaction evidence="1 7 8">
        <text>ATP-dependent breakage, passage and rejoining of double-stranded DNA.</text>
        <dbReference type="EC" id="5.6.2.2"/>
    </reaction>
</comment>
<keyword evidence="3 7" id="KW-0799">Topoisomerase</keyword>
<evidence type="ECO:0000256" key="6">
    <source>
        <dbReference type="ARBA" id="ARBA00023235"/>
    </source>
</evidence>
<evidence type="ECO:0000256" key="9">
    <source>
        <dbReference type="SAM" id="Coils"/>
    </source>
</evidence>
<dbReference type="HOGENOM" id="CLU_002977_4_1_6"/>
<reference evidence="11 12" key="1">
    <citation type="journal article" date="2011" name="J. Bacteriol.">
        <title>Complete Genome Sequence of the Aerobic Marine Methanotroph Methylomonas methanica MC09.</title>
        <authorList>
            <person name="Boden R."/>
            <person name="Cunliffe M."/>
            <person name="Scanlan J."/>
            <person name="Moussard H."/>
            <person name="Kits K.D."/>
            <person name="Klotz M.G."/>
            <person name="Jetten M.S."/>
            <person name="Vuilleumier S."/>
            <person name="Han J."/>
            <person name="Peters L."/>
            <person name="Mikhailova N."/>
            <person name="Teshima H."/>
            <person name="Tapia R."/>
            <person name="Kyrpides N."/>
            <person name="Ivanova N."/>
            <person name="Pagani I."/>
            <person name="Cheng J.F."/>
            <person name="Goodwin L."/>
            <person name="Han C."/>
            <person name="Hauser L."/>
            <person name="Land M.L."/>
            <person name="Lapidus A."/>
            <person name="Lucas S."/>
            <person name="Pitluck S."/>
            <person name="Woyke T."/>
            <person name="Stein L."/>
            <person name="Murrell J.C."/>
        </authorList>
    </citation>
    <scope>NUCLEOTIDE SEQUENCE [LARGE SCALE GENOMIC DNA]</scope>
    <source>
        <strain evidence="11 12">MC09</strain>
    </source>
</reference>
<dbReference type="RefSeq" id="WP_013817773.1">
    <property type="nucleotide sequence ID" value="NC_015572.1"/>
</dbReference>
<evidence type="ECO:0000256" key="8">
    <source>
        <dbReference type="PROSITE-ProRule" id="PRU01384"/>
    </source>
</evidence>
<feature type="site" description="Interaction with DNA" evidence="7">
    <location>
        <position position="77"/>
    </location>
</feature>
<evidence type="ECO:0000256" key="3">
    <source>
        <dbReference type="ARBA" id="ARBA00023029"/>
    </source>
</evidence>
<dbReference type="SUPFAM" id="SSF56719">
    <property type="entry name" value="Type II DNA topoisomerase"/>
    <property type="match status" value="1"/>
</dbReference>
<dbReference type="OrthoDB" id="9806486at2"/>
<name>F9ZVN0_METMM</name>
<keyword evidence="2 7" id="KW-1003">Cell membrane</keyword>
<dbReference type="EC" id="5.6.2.2" evidence="7"/>
<keyword evidence="12" id="KW-1185">Reference proteome</keyword>